<reference evidence="6" key="2">
    <citation type="submission" date="2020-09" db="EMBL/GenBank/DDBJ databases">
        <authorList>
            <person name="Sun Q."/>
            <person name="Zhou Y."/>
        </authorList>
    </citation>
    <scope>NUCLEOTIDE SEQUENCE</scope>
    <source>
        <strain evidence="6">CGMCC 1.15478</strain>
    </source>
</reference>
<sequence>MTSKSEVTEPETTPTETAAATNVDAGQPLARRPLALSASRANDFKQCPLLYRFRAIDRLPESSSKAQVRGTMVHSALESLYGLPAPQRVRDQAVRLLRPAWDQMVADDPDIAELVGDDVDGFLAEAERLVSRYYTMEDPTRFEPESCELFVEAETADGVRLRGFVDRIDVAPTGEVRVVDYKTGRSPSQLSAGSALFQMKFYGLMLLRTRGIVPDQLKLMYLGDGGVMTLSPDEAELLRFERTVNAMWGAIRNAGVTGDFQPSPSKLCGWCDHKPMCPSFGGTPPEYPGWPDAA</sequence>
<dbReference type="Pfam" id="PF12705">
    <property type="entry name" value="PDDEXK_1"/>
    <property type="match status" value="1"/>
</dbReference>
<dbReference type="InterPro" id="IPR011604">
    <property type="entry name" value="PDDEXK-like_dom_sf"/>
</dbReference>
<dbReference type="GO" id="GO:0006281">
    <property type="term" value="P:DNA repair"/>
    <property type="evidence" value="ECO:0007669"/>
    <property type="project" value="UniProtKB-KW"/>
</dbReference>
<dbReference type="GO" id="GO:0004386">
    <property type="term" value="F:helicase activity"/>
    <property type="evidence" value="ECO:0007669"/>
    <property type="project" value="UniProtKB-KW"/>
</dbReference>
<dbReference type="SUPFAM" id="SSF52980">
    <property type="entry name" value="Restriction endonuclease-like"/>
    <property type="match status" value="1"/>
</dbReference>
<reference evidence="6" key="1">
    <citation type="journal article" date="2014" name="Int. J. Syst. Evol. Microbiol.">
        <title>Complete genome sequence of Corynebacterium casei LMG S-19264T (=DSM 44701T), isolated from a smear-ripened cheese.</title>
        <authorList>
            <consortium name="US DOE Joint Genome Institute (JGI-PGF)"/>
            <person name="Walter F."/>
            <person name="Albersmeier A."/>
            <person name="Kalinowski J."/>
            <person name="Ruckert C."/>
        </authorList>
    </citation>
    <scope>NUCLEOTIDE SEQUENCE</scope>
    <source>
        <strain evidence="6">CGMCC 1.15478</strain>
    </source>
</reference>
<comment type="caution">
    <text evidence="6">The sequence shown here is derived from an EMBL/GenBank/DDBJ whole genome shotgun (WGS) entry which is preliminary data.</text>
</comment>
<keyword evidence="6" id="KW-0540">Nuclease</keyword>
<organism evidence="6 7">
    <name type="scientific">Hoyosella rhizosphaerae</name>
    <dbReference type="NCBI Taxonomy" id="1755582"/>
    <lineage>
        <taxon>Bacteria</taxon>
        <taxon>Bacillati</taxon>
        <taxon>Actinomycetota</taxon>
        <taxon>Actinomycetes</taxon>
        <taxon>Mycobacteriales</taxon>
        <taxon>Hoyosellaceae</taxon>
        <taxon>Hoyosella</taxon>
    </lineage>
</organism>
<evidence type="ECO:0000313" key="7">
    <source>
        <dbReference type="Proteomes" id="UP000641514"/>
    </source>
</evidence>
<keyword evidence="7" id="KW-1185">Reference proteome</keyword>
<proteinExistence type="predicted"/>
<keyword evidence="2" id="KW-0547">Nucleotide-binding</keyword>
<evidence type="ECO:0000256" key="4">
    <source>
        <dbReference type="SAM" id="MobiDB-lite"/>
    </source>
</evidence>
<evidence type="ECO:0000256" key="3">
    <source>
        <dbReference type="ARBA" id="ARBA00023204"/>
    </source>
</evidence>
<feature type="domain" description="PD-(D/E)XK endonuclease-like" evidence="5">
    <location>
        <begin position="36"/>
        <end position="278"/>
    </location>
</feature>
<feature type="compositionally biased region" description="Low complexity" evidence="4">
    <location>
        <begin position="10"/>
        <end position="21"/>
    </location>
</feature>
<keyword evidence="1" id="KW-0227">DNA damage</keyword>
<keyword evidence="2" id="KW-0067">ATP-binding</keyword>
<gene>
    <name evidence="6" type="ORF">GCM10011410_08450</name>
</gene>
<evidence type="ECO:0000313" key="6">
    <source>
        <dbReference type="EMBL" id="GGC58262.1"/>
    </source>
</evidence>
<protein>
    <submittedName>
        <fullName evidence="6">Exonuclease RecB</fullName>
    </submittedName>
</protein>
<accession>A0A916U3U4</accession>
<dbReference type="GO" id="GO:0004527">
    <property type="term" value="F:exonuclease activity"/>
    <property type="evidence" value="ECO:0007669"/>
    <property type="project" value="UniProtKB-KW"/>
</dbReference>
<feature type="region of interest" description="Disordered" evidence="4">
    <location>
        <begin position="1"/>
        <end position="26"/>
    </location>
</feature>
<keyword evidence="6" id="KW-0269">Exonuclease</keyword>
<name>A0A916U3U4_9ACTN</name>
<dbReference type="Gene3D" id="3.90.320.10">
    <property type="match status" value="1"/>
</dbReference>
<dbReference type="AlphaFoldDB" id="A0A916U3U4"/>
<dbReference type="EMBL" id="BMJH01000001">
    <property type="protein sequence ID" value="GGC58262.1"/>
    <property type="molecule type" value="Genomic_DNA"/>
</dbReference>
<dbReference type="InterPro" id="IPR038726">
    <property type="entry name" value="PDDEXK_AddAB-type"/>
</dbReference>
<evidence type="ECO:0000256" key="1">
    <source>
        <dbReference type="ARBA" id="ARBA00022763"/>
    </source>
</evidence>
<keyword evidence="3" id="KW-0234">DNA repair</keyword>
<dbReference type="InterPro" id="IPR011335">
    <property type="entry name" value="Restrct_endonuc-II-like"/>
</dbReference>
<keyword evidence="6" id="KW-0378">Hydrolase</keyword>
<keyword evidence="2" id="KW-0347">Helicase</keyword>
<evidence type="ECO:0000259" key="5">
    <source>
        <dbReference type="Pfam" id="PF12705"/>
    </source>
</evidence>
<evidence type="ECO:0000256" key="2">
    <source>
        <dbReference type="ARBA" id="ARBA00022806"/>
    </source>
</evidence>
<dbReference type="Proteomes" id="UP000641514">
    <property type="component" value="Unassembled WGS sequence"/>
</dbReference>